<sequence>MLRNDVAMVEVPQSQRPGQTAIYRNPKSYHALDHRNSRNLYTLYDVFEHSVKKWPNNPFLGTCVNGAYQWQTFKQVAELRVGSGLMTLLEKNGIKKTTALGIYSINRPEWVITAEICNAYKMASVALYDTLGPDAAAYILNHSEIDAVVAAKVAIPNLLKVAHKVPKLKVIVSMDSLNDECSDITRQWAKDRNIILVDWNELEVLGRKYPKAHEPAGQEDIACICYTSGTTGDPKGALLSHK</sequence>
<proteinExistence type="predicted"/>
<dbReference type="OMA" id="ITHRNCI"/>
<dbReference type="GO" id="GO:0005524">
    <property type="term" value="F:ATP binding"/>
    <property type="evidence" value="ECO:0007669"/>
    <property type="project" value="UniProtKB-KW"/>
</dbReference>
<dbReference type="HOGENOM" id="CLU_100318_0_0_1"/>
<evidence type="ECO:0000313" key="5">
    <source>
        <dbReference type="Proteomes" id="UP000030755"/>
    </source>
</evidence>
<dbReference type="PANTHER" id="PTHR43272">
    <property type="entry name" value="LONG-CHAIN-FATTY-ACID--COA LIGASE"/>
    <property type="match status" value="1"/>
</dbReference>
<feature type="domain" description="AMP-dependent synthetase/ligase" evidence="3">
    <location>
        <begin position="47"/>
        <end position="242"/>
    </location>
</feature>
<evidence type="ECO:0000313" key="4">
    <source>
        <dbReference type="EMBL" id="EPZ34891.1"/>
    </source>
</evidence>
<dbReference type="OrthoDB" id="1700726at2759"/>
<organism evidence="4 5">
    <name type="scientific">Rozella allomycis (strain CSF55)</name>
    <dbReference type="NCBI Taxonomy" id="988480"/>
    <lineage>
        <taxon>Eukaryota</taxon>
        <taxon>Fungi</taxon>
        <taxon>Fungi incertae sedis</taxon>
        <taxon>Cryptomycota</taxon>
        <taxon>Cryptomycota incertae sedis</taxon>
        <taxon>Rozella</taxon>
    </lineage>
</organism>
<keyword evidence="2" id="KW-0067">ATP-binding</keyword>
<name>A0A075B1P5_ROZAC</name>
<dbReference type="InterPro" id="IPR020845">
    <property type="entry name" value="AMP-binding_CS"/>
</dbReference>
<evidence type="ECO:0000259" key="3">
    <source>
        <dbReference type="Pfam" id="PF00501"/>
    </source>
</evidence>
<reference evidence="4 5" key="1">
    <citation type="journal article" date="2013" name="Curr. Biol.">
        <title>Shared signatures of parasitism and phylogenomics unite Cryptomycota and microsporidia.</title>
        <authorList>
            <person name="James T.Y."/>
            <person name="Pelin A."/>
            <person name="Bonen L."/>
            <person name="Ahrendt S."/>
            <person name="Sain D."/>
            <person name="Corradi N."/>
            <person name="Stajich J.E."/>
        </authorList>
    </citation>
    <scope>NUCLEOTIDE SEQUENCE [LARGE SCALE GENOMIC DNA]</scope>
    <source>
        <strain evidence="4 5">CSF55</strain>
    </source>
</reference>
<dbReference type="PANTHER" id="PTHR43272:SF33">
    <property type="entry name" value="AMP-BINDING DOMAIN-CONTAINING PROTEIN-RELATED"/>
    <property type="match status" value="1"/>
</dbReference>
<accession>A0A075B1P5</accession>
<dbReference type="Gene3D" id="3.40.50.12780">
    <property type="entry name" value="N-terminal domain of ligase-like"/>
    <property type="match status" value="1"/>
</dbReference>
<dbReference type="Proteomes" id="UP000030755">
    <property type="component" value="Unassembled WGS sequence"/>
</dbReference>
<protein>
    <submittedName>
        <fullName evidence="4">AMP-binding domain-containing protein</fullName>
    </submittedName>
</protein>
<dbReference type="Pfam" id="PF00501">
    <property type="entry name" value="AMP-binding"/>
    <property type="match status" value="1"/>
</dbReference>
<dbReference type="GO" id="GO:0005783">
    <property type="term" value="C:endoplasmic reticulum"/>
    <property type="evidence" value="ECO:0007669"/>
    <property type="project" value="TreeGrafter"/>
</dbReference>
<dbReference type="InterPro" id="IPR042099">
    <property type="entry name" value="ANL_N_sf"/>
</dbReference>
<dbReference type="EMBL" id="KE560904">
    <property type="protein sequence ID" value="EPZ34891.1"/>
    <property type="molecule type" value="Genomic_DNA"/>
</dbReference>
<dbReference type="GO" id="GO:0016020">
    <property type="term" value="C:membrane"/>
    <property type="evidence" value="ECO:0007669"/>
    <property type="project" value="TreeGrafter"/>
</dbReference>
<evidence type="ECO:0000256" key="1">
    <source>
        <dbReference type="ARBA" id="ARBA00022741"/>
    </source>
</evidence>
<dbReference type="SUPFAM" id="SSF56801">
    <property type="entry name" value="Acetyl-CoA synthetase-like"/>
    <property type="match status" value="1"/>
</dbReference>
<gene>
    <name evidence="4" type="ORF">O9G_002022</name>
</gene>
<dbReference type="AlphaFoldDB" id="A0A075B1P5"/>
<dbReference type="InterPro" id="IPR000873">
    <property type="entry name" value="AMP-dep_synth/lig_dom"/>
</dbReference>
<dbReference type="GO" id="GO:0004467">
    <property type="term" value="F:long-chain fatty acid-CoA ligase activity"/>
    <property type="evidence" value="ECO:0007669"/>
    <property type="project" value="TreeGrafter"/>
</dbReference>
<keyword evidence="1" id="KW-0547">Nucleotide-binding</keyword>
<dbReference type="PROSITE" id="PS00455">
    <property type="entry name" value="AMP_BINDING"/>
    <property type="match status" value="1"/>
</dbReference>
<evidence type="ECO:0000256" key="2">
    <source>
        <dbReference type="ARBA" id="ARBA00022840"/>
    </source>
</evidence>
<dbReference type="STRING" id="988480.A0A075B1P5"/>
<keyword evidence="5" id="KW-1185">Reference proteome</keyword>